<dbReference type="NCBIfam" id="TIGR00254">
    <property type="entry name" value="GGDEF"/>
    <property type="match status" value="1"/>
</dbReference>
<dbReference type="Pfam" id="PF08447">
    <property type="entry name" value="PAS_3"/>
    <property type="match status" value="1"/>
</dbReference>
<dbReference type="Gene3D" id="3.30.450.20">
    <property type="entry name" value="PAS domain"/>
    <property type="match status" value="3"/>
</dbReference>
<reference evidence="5" key="3">
    <citation type="submission" date="2022-08" db="EMBL/GenBank/DDBJ databases">
        <title>Whole genome sequencing of non-tuberculosis mycobacteria type-strains.</title>
        <authorList>
            <person name="Igarashi Y."/>
            <person name="Osugi A."/>
            <person name="Mitarai S."/>
        </authorList>
    </citation>
    <scope>NUCLEOTIDE SEQUENCE</scope>
    <source>
        <strain evidence="5">JCM 16372</strain>
    </source>
</reference>
<organism evidence="4 7">
    <name type="scientific">Mycolicibacterium rufum</name>
    <dbReference type="NCBI Taxonomy" id="318424"/>
    <lineage>
        <taxon>Bacteria</taxon>
        <taxon>Bacillati</taxon>
        <taxon>Actinomycetota</taxon>
        <taxon>Actinomycetes</taxon>
        <taxon>Mycobacteriales</taxon>
        <taxon>Mycobacteriaceae</taxon>
        <taxon>Mycolicibacterium</taxon>
    </lineage>
</organism>
<dbReference type="InterPro" id="IPR000160">
    <property type="entry name" value="GGDEF_dom"/>
</dbReference>
<dbReference type="Proteomes" id="UP001055159">
    <property type="component" value="Chromosome"/>
</dbReference>
<dbReference type="InterPro" id="IPR013656">
    <property type="entry name" value="PAS_4"/>
</dbReference>
<evidence type="ECO:0000259" key="1">
    <source>
        <dbReference type="PROSITE" id="PS50112"/>
    </source>
</evidence>
<dbReference type="InterPro" id="IPR000014">
    <property type="entry name" value="PAS"/>
</dbReference>
<reference evidence="4" key="1">
    <citation type="submission" date="2020-07" db="EMBL/GenBank/DDBJ databases">
        <authorList>
            <person name="Pettersson B.M.F."/>
            <person name="Behra P.R.K."/>
            <person name="Ramesh M."/>
            <person name="Das S."/>
            <person name="Dasgupta S."/>
            <person name="Kirsebom L.A."/>
        </authorList>
    </citation>
    <scope>NUCLEOTIDE SEQUENCE</scope>
    <source>
        <strain evidence="4">DSM 45406</strain>
    </source>
</reference>
<dbReference type="PANTHER" id="PTHR44757">
    <property type="entry name" value="DIGUANYLATE CYCLASE DGCP"/>
    <property type="match status" value="1"/>
</dbReference>
<dbReference type="Proteomes" id="UP001140272">
    <property type="component" value="Unassembled WGS sequence"/>
</dbReference>
<dbReference type="InterPro" id="IPR029787">
    <property type="entry name" value="Nucleotide_cyclase"/>
</dbReference>
<dbReference type="Pfam" id="PF08448">
    <property type="entry name" value="PAS_4"/>
    <property type="match status" value="1"/>
</dbReference>
<feature type="domain" description="PAC" evidence="2">
    <location>
        <begin position="369"/>
        <end position="422"/>
    </location>
</feature>
<gene>
    <name evidence="4" type="ORF">H7H73_12480</name>
    <name evidence="5" type="ORF">MJO55_25475</name>
</gene>
<accession>A0A9X2YED4</accession>
<dbReference type="PROSITE" id="PS50113">
    <property type="entry name" value="PAC"/>
    <property type="match status" value="2"/>
</dbReference>
<evidence type="ECO:0000259" key="3">
    <source>
        <dbReference type="PROSITE" id="PS50887"/>
    </source>
</evidence>
<dbReference type="SMART" id="SM00267">
    <property type="entry name" value="GGDEF"/>
    <property type="match status" value="1"/>
</dbReference>
<dbReference type="EC" id="2.7.7.65" evidence="5"/>
<dbReference type="InterPro" id="IPR043128">
    <property type="entry name" value="Rev_trsase/Diguanyl_cyclase"/>
</dbReference>
<evidence type="ECO:0000313" key="7">
    <source>
        <dbReference type="Proteomes" id="UP001140272"/>
    </source>
</evidence>
<dbReference type="InterPro" id="IPR000700">
    <property type="entry name" value="PAS-assoc_C"/>
</dbReference>
<dbReference type="GO" id="GO:0052621">
    <property type="term" value="F:diguanylate cyclase activity"/>
    <property type="evidence" value="ECO:0007669"/>
    <property type="project" value="UniProtKB-EC"/>
</dbReference>
<dbReference type="FunFam" id="3.30.70.270:FF:000001">
    <property type="entry name" value="Diguanylate cyclase domain protein"/>
    <property type="match status" value="1"/>
</dbReference>
<dbReference type="EMBL" id="JACKRN010000442">
    <property type="protein sequence ID" value="MCV7071121.1"/>
    <property type="molecule type" value="Genomic_DNA"/>
</dbReference>
<dbReference type="CDD" id="cd01949">
    <property type="entry name" value="GGDEF"/>
    <property type="match status" value="1"/>
</dbReference>
<dbReference type="EMBL" id="CP092427">
    <property type="protein sequence ID" value="ULP36496.1"/>
    <property type="molecule type" value="Genomic_DNA"/>
</dbReference>
<reference evidence="4" key="2">
    <citation type="journal article" date="2022" name="BMC Genomics">
        <title>Comparative genome analysis of mycobacteria focusing on tRNA and non-coding RNA.</title>
        <authorList>
            <person name="Behra P.R.K."/>
            <person name="Pettersson B.M.F."/>
            <person name="Ramesh M."/>
            <person name="Das S."/>
            <person name="Dasgupta S."/>
            <person name="Kirsebom L.A."/>
        </authorList>
    </citation>
    <scope>NUCLEOTIDE SEQUENCE</scope>
    <source>
        <strain evidence="4">DSM 45406</strain>
    </source>
</reference>
<dbReference type="RefSeq" id="WP_043413392.1">
    <property type="nucleotide sequence ID" value="NZ_CP092427.2"/>
</dbReference>
<dbReference type="Pfam" id="PF13426">
    <property type="entry name" value="PAS_9"/>
    <property type="match status" value="1"/>
</dbReference>
<evidence type="ECO:0000313" key="4">
    <source>
        <dbReference type="EMBL" id="MCV7071121.1"/>
    </source>
</evidence>
<keyword evidence="5" id="KW-0548">Nucleotidyltransferase</keyword>
<dbReference type="Pfam" id="PF00990">
    <property type="entry name" value="GGDEF"/>
    <property type="match status" value="1"/>
</dbReference>
<dbReference type="NCBIfam" id="TIGR00229">
    <property type="entry name" value="sensory_box"/>
    <property type="match status" value="2"/>
</dbReference>
<feature type="domain" description="GGDEF" evidence="3">
    <location>
        <begin position="453"/>
        <end position="584"/>
    </location>
</feature>
<dbReference type="InterPro" id="IPR035965">
    <property type="entry name" value="PAS-like_dom_sf"/>
</dbReference>
<feature type="domain" description="PAS" evidence="1">
    <location>
        <begin position="170"/>
        <end position="225"/>
    </location>
</feature>
<keyword evidence="5" id="KW-0808">Transferase</keyword>
<dbReference type="CDD" id="cd00130">
    <property type="entry name" value="PAS"/>
    <property type="match status" value="3"/>
</dbReference>
<dbReference type="InterPro" id="IPR013655">
    <property type="entry name" value="PAS_fold_3"/>
</dbReference>
<feature type="domain" description="PAC" evidence="2">
    <location>
        <begin position="244"/>
        <end position="296"/>
    </location>
</feature>
<dbReference type="InterPro" id="IPR052155">
    <property type="entry name" value="Biofilm_reg_signaling"/>
</dbReference>
<proteinExistence type="predicted"/>
<dbReference type="AlphaFoldDB" id="A0A9X2YED4"/>
<dbReference type="SUPFAM" id="SSF55073">
    <property type="entry name" value="Nucleotide cyclase"/>
    <property type="match status" value="1"/>
</dbReference>
<feature type="domain" description="PAS" evidence="1">
    <location>
        <begin position="297"/>
        <end position="352"/>
    </location>
</feature>
<protein>
    <submittedName>
        <fullName evidence="4">Diguanylate cyclase</fullName>
        <ecNumber evidence="5">2.7.7.65</ecNumber>
    </submittedName>
</protein>
<dbReference type="SUPFAM" id="SSF55785">
    <property type="entry name" value="PYP-like sensor domain (PAS domain)"/>
    <property type="match status" value="3"/>
</dbReference>
<evidence type="ECO:0000259" key="2">
    <source>
        <dbReference type="PROSITE" id="PS50113"/>
    </source>
</evidence>
<dbReference type="SMART" id="SM00086">
    <property type="entry name" value="PAC"/>
    <property type="match status" value="2"/>
</dbReference>
<dbReference type="SMART" id="SM00091">
    <property type="entry name" value="PAS"/>
    <property type="match status" value="3"/>
</dbReference>
<evidence type="ECO:0000313" key="5">
    <source>
        <dbReference type="EMBL" id="ULP36496.1"/>
    </source>
</evidence>
<dbReference type="Gene3D" id="3.30.70.270">
    <property type="match status" value="1"/>
</dbReference>
<evidence type="ECO:0000313" key="6">
    <source>
        <dbReference type="Proteomes" id="UP001055159"/>
    </source>
</evidence>
<dbReference type="PANTHER" id="PTHR44757:SF2">
    <property type="entry name" value="BIOFILM ARCHITECTURE MAINTENANCE PROTEIN MBAA"/>
    <property type="match status" value="1"/>
</dbReference>
<dbReference type="InterPro" id="IPR001610">
    <property type="entry name" value="PAC"/>
</dbReference>
<keyword evidence="6" id="KW-1185">Reference proteome</keyword>
<sequence length="591" mass="63407">MLGVRVVTDVGHDGGVYAGTVVTDEAARALAAAAAAGLTVGPGEVAGLVVQSAEGVIEAATPAAEDILGLSLQQMLGRASGDPRWAAVDVHGVALRPRDHPALQALATGRPVRDAVLGVHRPGRDRAGEHVWLRVDSVPFNVVDGVARDVVVRFAVVTGQHAAELRLAESERLYRFLIDNAPDVVAWQLVDTTFLWVSPAVQTVLGHLPEDVVGRTAYAFMHPDDEVSARTTGWFDPAAATAPTPMLVRMRHRDGRYRWMEVAGQLVRDADGAPAQLRTSWRDVTARVDAERDRDAALQLVQSVVAHSPIGIAVSDGTGVLEQVNEALCTMLGRGADQLLGHRVDEFVHPDDTCPHDDAPLLAGVLMADESECRYLREDGSSIWGHRTTMVLRGGENDAGARLLIHLQDVTARRQAYDELRHAATHDALTGLANRVAFDAHLTDTRDSGAAEECSGLLFIDLDDFKAVNDNHGHEVGDEVLTLVADRIRGSIRPQDFAARMGGDEFVVLCLRLPDHETAVGIAERIVEALSTPFAVGTVTLTISASVGVTTGSGDDRRHLMTSADRAMYRAKQAGRGVVTHLRSDHRSSPA</sequence>
<dbReference type="PROSITE" id="PS50887">
    <property type="entry name" value="GGDEF"/>
    <property type="match status" value="1"/>
</dbReference>
<dbReference type="PROSITE" id="PS50112">
    <property type="entry name" value="PAS"/>
    <property type="match status" value="2"/>
</dbReference>
<name>A0A9X2YED4_9MYCO</name>